<sequence length="297" mass="35458">MSDKFNKLKKIDSKLDKLCIEKRLHTEAEHLKRIKCTKTLRLFIKSTISNSIFIRIDSRVINDFKNHEVMKITDLIKRMCVIFNSDLESTLDYYNKILNNKVDEQVENDDKIKPSSNLSVEIFEWNKTDNESINSFELRTLWKYIHKNGLIKPGEIEIKADDKLKKLVNKDKFLFTDIPEIITDHLCPIDNLVIDIPTDSFYKEIFDIPIEVDDLYHLPRVHSKEVYNYEKKIEMLIEFKKRLKDKKDILSKFSNNPIEFINRWICLDSTDYYTKTQFVLNKSVQDLLYEMIEKLPY</sequence>
<dbReference type="EMBL" id="KB908940">
    <property type="protein sequence ID" value="EOB14256.1"/>
    <property type="molecule type" value="Genomic_DNA"/>
</dbReference>
<feature type="domain" description="DM2" evidence="1">
    <location>
        <begin position="140"/>
        <end position="186"/>
    </location>
</feature>
<dbReference type="Gene3D" id="1.10.245.10">
    <property type="entry name" value="SWIB/MDM2 domain"/>
    <property type="match status" value="1"/>
</dbReference>
<dbReference type="InterPro" id="IPR036885">
    <property type="entry name" value="SWIB_MDM2_dom_sf"/>
</dbReference>
<gene>
    <name evidence="2" type="primary">SMRD1</name>
    <name evidence="2" type="ORF">NBO_32g0031</name>
</gene>
<dbReference type="Pfam" id="PF02201">
    <property type="entry name" value="SWIB"/>
    <property type="match status" value="1"/>
</dbReference>
<reference evidence="2 3" key="1">
    <citation type="journal article" date="2013" name="BMC Genomics">
        <title>Comparative genomics of parasitic silkworm microsporidia reveal an association between genome expansion and host adaptation.</title>
        <authorList>
            <person name="Pan G."/>
            <person name="Xu J."/>
            <person name="Li T."/>
            <person name="Xia Q."/>
            <person name="Liu S.L."/>
            <person name="Zhang G."/>
            <person name="Li S."/>
            <person name="Li C."/>
            <person name="Liu H."/>
            <person name="Yang L."/>
            <person name="Liu T."/>
            <person name="Zhang X."/>
            <person name="Wu Z."/>
            <person name="Fan W."/>
            <person name="Dang X."/>
            <person name="Xiang H."/>
            <person name="Tao M."/>
            <person name="Li Y."/>
            <person name="Hu J."/>
            <person name="Li Z."/>
            <person name="Lin L."/>
            <person name="Luo J."/>
            <person name="Geng L."/>
            <person name="Wang L."/>
            <person name="Long M."/>
            <person name="Wan Y."/>
            <person name="He N."/>
            <person name="Zhang Z."/>
            <person name="Lu C."/>
            <person name="Keeling P.J."/>
            <person name="Wang J."/>
            <person name="Xiang Z."/>
            <person name="Zhou Z."/>
        </authorList>
    </citation>
    <scope>NUCLEOTIDE SEQUENCE [LARGE SCALE GENOMIC DNA]</scope>
    <source>
        <strain evidence="3">CQ1 / CVCC 102059</strain>
    </source>
</reference>
<organism evidence="2 3">
    <name type="scientific">Nosema bombycis (strain CQ1 / CVCC 102059)</name>
    <name type="common">Microsporidian parasite</name>
    <name type="synonym">Pebrine of silkworm</name>
    <dbReference type="NCBI Taxonomy" id="578461"/>
    <lineage>
        <taxon>Eukaryota</taxon>
        <taxon>Fungi</taxon>
        <taxon>Fungi incertae sedis</taxon>
        <taxon>Microsporidia</taxon>
        <taxon>Nosematidae</taxon>
        <taxon>Nosema</taxon>
    </lineage>
</organism>
<dbReference type="SUPFAM" id="SSF47592">
    <property type="entry name" value="SWIB/MDM2 domain"/>
    <property type="match status" value="1"/>
</dbReference>
<dbReference type="AlphaFoldDB" id="R0KTW9"/>
<dbReference type="Proteomes" id="UP000016927">
    <property type="component" value="Unassembled WGS sequence"/>
</dbReference>
<protein>
    <submittedName>
        <fullName evidence="2">SWI/SNF-related matrix-associated actin-dependent regulator of chromatin subfamily D member 1</fullName>
    </submittedName>
</protein>
<dbReference type="InterPro" id="IPR003121">
    <property type="entry name" value="SWIB_MDM2_domain"/>
</dbReference>
<dbReference type="VEuPathDB" id="MicrosporidiaDB:NBO_32g0031"/>
<dbReference type="STRING" id="578461.R0KTW9"/>
<evidence type="ECO:0000259" key="1">
    <source>
        <dbReference type="Pfam" id="PF02201"/>
    </source>
</evidence>
<name>R0KTW9_NOSB1</name>
<dbReference type="OrthoDB" id="10263741at2759"/>
<proteinExistence type="predicted"/>
<evidence type="ECO:0000313" key="2">
    <source>
        <dbReference type="EMBL" id="EOB14256.1"/>
    </source>
</evidence>
<keyword evidence="3" id="KW-1185">Reference proteome</keyword>
<feature type="non-terminal residue" evidence="2">
    <location>
        <position position="297"/>
    </location>
</feature>
<evidence type="ECO:0000313" key="3">
    <source>
        <dbReference type="Proteomes" id="UP000016927"/>
    </source>
</evidence>
<accession>R0KTW9</accession>
<dbReference type="HOGENOM" id="CLU_069185_0_0_1"/>